<dbReference type="Proteomes" id="UP000243022">
    <property type="component" value="Unassembled WGS sequence"/>
</dbReference>
<proteinExistence type="predicted"/>
<dbReference type="AlphaFoldDB" id="A0A2T4CN78"/>
<protein>
    <submittedName>
        <fullName evidence="1">BNR domain-containing protein</fullName>
    </submittedName>
</protein>
<organism evidence="1 2">
    <name type="scientific">Pseudidiomarina aestuarii</name>
    <dbReference type="NCBI Taxonomy" id="624146"/>
    <lineage>
        <taxon>Bacteria</taxon>
        <taxon>Pseudomonadati</taxon>
        <taxon>Pseudomonadota</taxon>
        <taxon>Gammaproteobacteria</taxon>
        <taxon>Alteromonadales</taxon>
        <taxon>Idiomarinaceae</taxon>
        <taxon>Pseudidiomarina</taxon>
    </lineage>
</organism>
<evidence type="ECO:0000313" key="1">
    <source>
        <dbReference type="EMBL" id="PTB83031.1"/>
    </source>
</evidence>
<evidence type="ECO:0000313" key="2">
    <source>
        <dbReference type="Proteomes" id="UP000243022"/>
    </source>
</evidence>
<accession>A0A2T4CN78</accession>
<feature type="non-terminal residue" evidence="1">
    <location>
        <position position="71"/>
    </location>
</feature>
<reference evidence="1 2" key="1">
    <citation type="submission" date="2018-03" db="EMBL/GenBank/DDBJ databases">
        <title>Cross-interface Injection: A General Nanoliter Liquid Handling Method Applied to Single Cells Genome Amplification Automated Nanoliter Liquid Handling Applied to Single Cell Multiple Displacement Amplification.</title>
        <authorList>
            <person name="Yun J."/>
            <person name="Xu P."/>
            <person name="Xu J."/>
            <person name="Dai X."/>
            <person name="Wang Y."/>
            <person name="Zheng X."/>
            <person name="Cao C."/>
            <person name="Yi Q."/>
            <person name="Zhu Y."/>
            <person name="Wang L."/>
            <person name="Dong Z."/>
            <person name="Huang Y."/>
            <person name="Huang L."/>
            <person name="Du W."/>
        </authorList>
    </citation>
    <scope>NUCLEOTIDE SEQUENCE [LARGE SCALE GENOMIC DNA]</scope>
    <source>
        <strain evidence="1 2">Z-E1-2</strain>
    </source>
</reference>
<sequence length="71" mass="7699">MPVAAQMVTDYEVITAPALVAPKAERAVLTEIAVAGERLVAVGDYGLILTRDQNIFPSQHVTNRLPFSNTF</sequence>
<dbReference type="EMBL" id="PYVS01000022">
    <property type="protein sequence ID" value="PTB83031.1"/>
    <property type="molecule type" value="Genomic_DNA"/>
</dbReference>
<name>A0A2T4CN78_9GAMM</name>
<comment type="caution">
    <text evidence="1">The sequence shown here is derived from an EMBL/GenBank/DDBJ whole genome shotgun (WGS) entry which is preliminary data.</text>
</comment>
<gene>
    <name evidence="1" type="ORF">C9986_01605</name>
</gene>